<dbReference type="EMBL" id="JBHULD010000014">
    <property type="protein sequence ID" value="MFD2555095.1"/>
    <property type="molecule type" value="Genomic_DNA"/>
</dbReference>
<organism evidence="7 8">
    <name type="scientific">Sphingobacterium tabacisoli</name>
    <dbReference type="NCBI Taxonomy" id="2044855"/>
    <lineage>
        <taxon>Bacteria</taxon>
        <taxon>Pseudomonadati</taxon>
        <taxon>Bacteroidota</taxon>
        <taxon>Sphingobacteriia</taxon>
        <taxon>Sphingobacteriales</taxon>
        <taxon>Sphingobacteriaceae</taxon>
        <taxon>Sphingobacterium</taxon>
    </lineage>
</organism>
<dbReference type="SUPFAM" id="SSF88946">
    <property type="entry name" value="Sigma2 domain of RNA polymerase sigma factors"/>
    <property type="match status" value="1"/>
</dbReference>
<feature type="domain" description="RNA polymerase sigma factor 70 region 4 type 2" evidence="6">
    <location>
        <begin position="125"/>
        <end position="175"/>
    </location>
</feature>
<keyword evidence="8" id="KW-1185">Reference proteome</keyword>
<dbReference type="Proteomes" id="UP001597440">
    <property type="component" value="Unassembled WGS sequence"/>
</dbReference>
<evidence type="ECO:0000256" key="4">
    <source>
        <dbReference type="ARBA" id="ARBA00023163"/>
    </source>
</evidence>
<dbReference type="NCBIfam" id="TIGR02937">
    <property type="entry name" value="sigma70-ECF"/>
    <property type="match status" value="1"/>
</dbReference>
<evidence type="ECO:0000313" key="8">
    <source>
        <dbReference type="Proteomes" id="UP001597440"/>
    </source>
</evidence>
<dbReference type="InterPro" id="IPR039425">
    <property type="entry name" value="RNA_pol_sigma-70-like"/>
</dbReference>
<reference evidence="8" key="1">
    <citation type="journal article" date="2019" name="Int. J. Syst. Evol. Microbiol.">
        <title>The Global Catalogue of Microorganisms (GCM) 10K type strain sequencing project: providing services to taxonomists for standard genome sequencing and annotation.</title>
        <authorList>
            <consortium name="The Broad Institute Genomics Platform"/>
            <consortium name="The Broad Institute Genome Sequencing Center for Infectious Disease"/>
            <person name="Wu L."/>
            <person name="Ma J."/>
        </authorList>
    </citation>
    <scope>NUCLEOTIDE SEQUENCE [LARGE SCALE GENOMIC DNA]</scope>
    <source>
        <strain evidence="8">KCTC 52298</strain>
    </source>
</reference>
<keyword evidence="2" id="KW-0805">Transcription regulation</keyword>
<dbReference type="InterPro" id="IPR014284">
    <property type="entry name" value="RNA_pol_sigma-70_dom"/>
</dbReference>
<evidence type="ECO:0000256" key="3">
    <source>
        <dbReference type="ARBA" id="ARBA00023082"/>
    </source>
</evidence>
<keyword evidence="4" id="KW-0804">Transcription</keyword>
<evidence type="ECO:0000259" key="6">
    <source>
        <dbReference type="Pfam" id="PF08281"/>
    </source>
</evidence>
<dbReference type="InterPro" id="IPR036388">
    <property type="entry name" value="WH-like_DNA-bd_sf"/>
</dbReference>
<evidence type="ECO:0000256" key="1">
    <source>
        <dbReference type="ARBA" id="ARBA00010641"/>
    </source>
</evidence>
<dbReference type="InterPro" id="IPR007627">
    <property type="entry name" value="RNA_pol_sigma70_r2"/>
</dbReference>
<dbReference type="Pfam" id="PF04542">
    <property type="entry name" value="Sigma70_r2"/>
    <property type="match status" value="1"/>
</dbReference>
<dbReference type="SUPFAM" id="SSF88659">
    <property type="entry name" value="Sigma3 and sigma4 domains of RNA polymerase sigma factors"/>
    <property type="match status" value="1"/>
</dbReference>
<dbReference type="InterPro" id="IPR013249">
    <property type="entry name" value="RNA_pol_sigma70_r4_t2"/>
</dbReference>
<dbReference type="Gene3D" id="1.10.1740.10">
    <property type="match status" value="1"/>
</dbReference>
<evidence type="ECO:0000259" key="5">
    <source>
        <dbReference type="Pfam" id="PF04542"/>
    </source>
</evidence>
<keyword evidence="3" id="KW-0731">Sigma factor</keyword>
<dbReference type="RefSeq" id="WP_210353461.1">
    <property type="nucleotide sequence ID" value="NZ_JAEQMU010000001.1"/>
</dbReference>
<dbReference type="InterPro" id="IPR013324">
    <property type="entry name" value="RNA_pol_sigma_r3/r4-like"/>
</dbReference>
<dbReference type="PANTHER" id="PTHR43133:SF46">
    <property type="entry name" value="RNA POLYMERASE SIGMA-70 FACTOR ECF SUBFAMILY"/>
    <property type="match status" value="1"/>
</dbReference>
<dbReference type="Pfam" id="PF08281">
    <property type="entry name" value="Sigma70_r4_2"/>
    <property type="match status" value="1"/>
</dbReference>
<evidence type="ECO:0000256" key="2">
    <source>
        <dbReference type="ARBA" id="ARBA00023015"/>
    </source>
</evidence>
<dbReference type="InterPro" id="IPR013325">
    <property type="entry name" value="RNA_pol_sigma_r2"/>
</dbReference>
<protein>
    <submittedName>
        <fullName evidence="7">RNA polymerase sigma factor</fullName>
    </submittedName>
</protein>
<sequence>MTISNAISERELLHRLREGDHDAFSSLYATHHDALYLYAYRLVDDEDLAADFVQEAFVYIWEKKALLHIETSLIAYLFRTVRHKFLNLKAHYKVRTDFADHFQHYLDEGAYVVDRNIEEKELFAQLQTELAKLPQKMSQVFNLRQQNIPDSAIAEQLGISEKTVKNLMSQTLKKLGHTFKRFVFFLFAY</sequence>
<accession>A0ABW5L4Z8</accession>
<name>A0ABW5L4Z8_9SPHI</name>
<proteinExistence type="inferred from homology"/>
<comment type="caution">
    <text evidence="7">The sequence shown here is derived from an EMBL/GenBank/DDBJ whole genome shotgun (WGS) entry which is preliminary data.</text>
</comment>
<dbReference type="PANTHER" id="PTHR43133">
    <property type="entry name" value="RNA POLYMERASE ECF-TYPE SIGMA FACTO"/>
    <property type="match status" value="1"/>
</dbReference>
<gene>
    <name evidence="7" type="ORF">ACFSQW_11880</name>
</gene>
<evidence type="ECO:0000313" key="7">
    <source>
        <dbReference type="EMBL" id="MFD2555095.1"/>
    </source>
</evidence>
<feature type="domain" description="RNA polymerase sigma-70 region 2" evidence="5">
    <location>
        <begin position="27"/>
        <end position="88"/>
    </location>
</feature>
<dbReference type="Gene3D" id="1.10.10.10">
    <property type="entry name" value="Winged helix-like DNA-binding domain superfamily/Winged helix DNA-binding domain"/>
    <property type="match status" value="1"/>
</dbReference>
<comment type="similarity">
    <text evidence="1">Belongs to the sigma-70 factor family. ECF subfamily.</text>
</comment>